<gene>
    <name evidence="1" type="ORF">J2Z48_002121</name>
</gene>
<keyword evidence="2" id="KW-1185">Reference proteome</keyword>
<protein>
    <submittedName>
        <fullName evidence="1">Uncharacterized protein</fullName>
    </submittedName>
</protein>
<comment type="caution">
    <text evidence="1">The sequence shown here is derived from an EMBL/GenBank/DDBJ whole genome shotgun (WGS) entry which is preliminary data.</text>
</comment>
<proteinExistence type="predicted"/>
<evidence type="ECO:0000313" key="1">
    <source>
        <dbReference type="EMBL" id="MDQ0417937.1"/>
    </source>
</evidence>
<name>A0AAJ1TJ84_9BACL</name>
<dbReference type="RefSeq" id="WP_307253267.1">
    <property type="nucleotide sequence ID" value="NZ_JAUSUV010000008.1"/>
</dbReference>
<organism evidence="1 2">
    <name type="scientific">Croceifilum oryzae</name>
    <dbReference type="NCBI Taxonomy" id="1553429"/>
    <lineage>
        <taxon>Bacteria</taxon>
        <taxon>Bacillati</taxon>
        <taxon>Bacillota</taxon>
        <taxon>Bacilli</taxon>
        <taxon>Bacillales</taxon>
        <taxon>Thermoactinomycetaceae</taxon>
        <taxon>Croceifilum</taxon>
    </lineage>
</organism>
<dbReference type="AlphaFoldDB" id="A0AAJ1TJ84"/>
<evidence type="ECO:0000313" key="2">
    <source>
        <dbReference type="Proteomes" id="UP001238450"/>
    </source>
</evidence>
<reference evidence="1 2" key="1">
    <citation type="submission" date="2023-07" db="EMBL/GenBank/DDBJ databases">
        <title>Genomic Encyclopedia of Type Strains, Phase IV (KMG-IV): sequencing the most valuable type-strain genomes for metagenomic binning, comparative biology and taxonomic classification.</title>
        <authorList>
            <person name="Goeker M."/>
        </authorList>
    </citation>
    <scope>NUCLEOTIDE SEQUENCE [LARGE SCALE GENOMIC DNA]</scope>
    <source>
        <strain evidence="1 2">DSM 46876</strain>
    </source>
</reference>
<dbReference type="Proteomes" id="UP001238450">
    <property type="component" value="Unassembled WGS sequence"/>
</dbReference>
<dbReference type="EMBL" id="JAUSUV010000008">
    <property type="protein sequence ID" value="MDQ0417937.1"/>
    <property type="molecule type" value="Genomic_DNA"/>
</dbReference>
<accession>A0AAJ1TJ84</accession>
<sequence>MLKLQVEGPKDEIQAFLYDLNRNSNTTLKQQEDGYRINDDGVFPCMRCEMEHDRSSRVEIIEMETVDGLTIRLPLLDVICVRITDEHQMVSGMSYDIFANKKGHATWPE</sequence>